<keyword evidence="3 7" id="KW-0863">Zinc-finger</keyword>
<organism evidence="10 11">
    <name type="scientific">Aedes albopictus</name>
    <name type="common">Asian tiger mosquito</name>
    <name type="synonym">Stegomyia albopicta</name>
    <dbReference type="NCBI Taxonomy" id="7160"/>
    <lineage>
        <taxon>Eukaryota</taxon>
        <taxon>Metazoa</taxon>
        <taxon>Ecdysozoa</taxon>
        <taxon>Arthropoda</taxon>
        <taxon>Hexapoda</taxon>
        <taxon>Insecta</taxon>
        <taxon>Pterygota</taxon>
        <taxon>Neoptera</taxon>
        <taxon>Endopterygota</taxon>
        <taxon>Diptera</taxon>
        <taxon>Nematocera</taxon>
        <taxon>Culicoidea</taxon>
        <taxon>Culicidae</taxon>
        <taxon>Culicinae</taxon>
        <taxon>Aedini</taxon>
        <taxon>Aedes</taxon>
        <taxon>Stegomyia</taxon>
    </lineage>
</organism>
<evidence type="ECO:0000256" key="3">
    <source>
        <dbReference type="ARBA" id="ARBA00022771"/>
    </source>
</evidence>
<accession>A0ABM1YXI2</accession>
<keyword evidence="1" id="KW-0479">Metal-binding</keyword>
<proteinExistence type="inferred from homology"/>
<evidence type="ECO:0000256" key="4">
    <source>
        <dbReference type="ARBA" id="ARBA00022833"/>
    </source>
</evidence>
<evidence type="ECO:0000256" key="1">
    <source>
        <dbReference type="ARBA" id="ARBA00022723"/>
    </source>
</evidence>
<evidence type="ECO:0000313" key="10">
    <source>
        <dbReference type="EnsemblMetazoa" id="AALFPA23_013021.P18784"/>
    </source>
</evidence>
<protein>
    <recommendedName>
        <fullName evidence="9">C2H2-type domain-containing protein</fullName>
    </recommendedName>
</protein>
<name>A0ABM1YXI2_AEDAL</name>
<evidence type="ECO:0000256" key="8">
    <source>
        <dbReference type="SAM" id="MobiDB-lite"/>
    </source>
</evidence>
<dbReference type="RefSeq" id="XP_062715729.1">
    <property type="nucleotide sequence ID" value="XM_062859745.1"/>
</dbReference>
<sequence length="472" mass="52870">MDLELSYLDPASYEPVFICNICNRVLTEPVCRNEHITQNFGPNPLDVDFENLIKSTVVRNSGGQPCPTETSSDSELEQGKVCAIIPHPSKSQSPTHFLCPECGEITLDAKCRKDHNFQTMKDKCPVCDVECSSLESLIRHRKDCVPIEECFSNTTDLLSSVSLQNLGEDMYGTGQPAGMNLPDNFATMVQKGTLGTGQYQVTTGFVGDNDPIMELLDTAMDGDLSLPLSEEIDGVLEWDDSMSLAVLDLDNVTSEISVFDDFLKTDMEMVEVSKPEIQSPPVIIEDKMPIQLPAETRKLLLCKKCGEEFPDMDTFVPHHILHGYSGRFECQFCSRRYTRLHWFRFHMETHADQLPVVCKFCDDYFLSTKLHDEHLQSVHDVDHDGMDKVLLSLEVIKNNPFLCMGCGRWLKSKKHLEMHHQMHALAKRKVAAADEPIPTSMNSTPASADVSKPTIHRRSPSALDVSLGQSSI</sequence>
<dbReference type="PANTHER" id="PTHR24388:SF53">
    <property type="entry name" value="CHORION TRANSCRIPTION FACTOR CF2-RELATED"/>
    <property type="match status" value="1"/>
</dbReference>
<dbReference type="InterPro" id="IPR036236">
    <property type="entry name" value="Znf_C2H2_sf"/>
</dbReference>
<dbReference type="SMART" id="SM00355">
    <property type="entry name" value="ZnF_C2H2"/>
    <property type="match status" value="6"/>
</dbReference>
<dbReference type="InterPro" id="IPR013087">
    <property type="entry name" value="Znf_C2H2_type"/>
</dbReference>
<dbReference type="InterPro" id="IPR050527">
    <property type="entry name" value="Snail/Krueppel_Znf"/>
</dbReference>
<evidence type="ECO:0000256" key="5">
    <source>
        <dbReference type="ARBA" id="ARBA00023242"/>
    </source>
</evidence>
<feature type="region of interest" description="Disordered" evidence="8">
    <location>
        <begin position="436"/>
        <end position="472"/>
    </location>
</feature>
<reference evidence="11" key="1">
    <citation type="journal article" date="2015" name="Proc. Natl. Acad. Sci. U.S.A.">
        <title>Genome sequence of the Asian Tiger mosquito, Aedes albopictus, reveals insights into its biology, genetics, and evolution.</title>
        <authorList>
            <person name="Chen X.G."/>
            <person name="Jiang X."/>
            <person name="Gu J."/>
            <person name="Xu M."/>
            <person name="Wu Y."/>
            <person name="Deng Y."/>
            <person name="Zhang C."/>
            <person name="Bonizzoni M."/>
            <person name="Dermauw W."/>
            <person name="Vontas J."/>
            <person name="Armbruster P."/>
            <person name="Huang X."/>
            <person name="Yang Y."/>
            <person name="Zhang H."/>
            <person name="He W."/>
            <person name="Peng H."/>
            <person name="Liu Y."/>
            <person name="Wu K."/>
            <person name="Chen J."/>
            <person name="Lirakis M."/>
            <person name="Topalis P."/>
            <person name="Van Leeuwen T."/>
            <person name="Hall A.B."/>
            <person name="Jiang X."/>
            <person name="Thorpe C."/>
            <person name="Mueller R.L."/>
            <person name="Sun C."/>
            <person name="Waterhouse R.M."/>
            <person name="Yan G."/>
            <person name="Tu Z.J."/>
            <person name="Fang X."/>
            <person name="James A.A."/>
        </authorList>
    </citation>
    <scope>NUCLEOTIDE SEQUENCE [LARGE SCALE GENOMIC DNA]</scope>
    <source>
        <strain evidence="11">Foshan</strain>
    </source>
</reference>
<dbReference type="PROSITE" id="PS50157">
    <property type="entry name" value="ZINC_FINGER_C2H2_2"/>
    <property type="match status" value="2"/>
</dbReference>
<evidence type="ECO:0000256" key="6">
    <source>
        <dbReference type="ARBA" id="ARBA00037948"/>
    </source>
</evidence>
<dbReference type="PANTHER" id="PTHR24388">
    <property type="entry name" value="ZINC FINGER PROTEIN"/>
    <property type="match status" value="1"/>
</dbReference>
<dbReference type="Proteomes" id="UP000069940">
    <property type="component" value="Unassembled WGS sequence"/>
</dbReference>
<dbReference type="PROSITE" id="PS00028">
    <property type="entry name" value="ZINC_FINGER_C2H2_1"/>
    <property type="match status" value="4"/>
</dbReference>
<keyword evidence="2" id="KW-0677">Repeat</keyword>
<keyword evidence="4" id="KW-0862">Zinc</keyword>
<dbReference type="EnsemblMetazoa" id="AALFPA23_013021.R18784">
    <property type="protein sequence ID" value="AALFPA23_013021.P18784"/>
    <property type="gene ID" value="AALFPA23_013021"/>
</dbReference>
<evidence type="ECO:0000256" key="2">
    <source>
        <dbReference type="ARBA" id="ARBA00022737"/>
    </source>
</evidence>
<keyword evidence="11" id="KW-1185">Reference proteome</keyword>
<dbReference type="SUPFAM" id="SSF57667">
    <property type="entry name" value="beta-beta-alpha zinc fingers"/>
    <property type="match status" value="1"/>
</dbReference>
<reference evidence="10" key="2">
    <citation type="submission" date="2025-05" db="UniProtKB">
        <authorList>
            <consortium name="EnsemblMetazoa"/>
        </authorList>
    </citation>
    <scope>IDENTIFICATION</scope>
    <source>
        <strain evidence="10">Foshan</strain>
    </source>
</reference>
<feature type="domain" description="C2H2-type" evidence="9">
    <location>
        <begin position="401"/>
        <end position="428"/>
    </location>
</feature>
<evidence type="ECO:0000259" key="9">
    <source>
        <dbReference type="PROSITE" id="PS50157"/>
    </source>
</evidence>
<dbReference type="GeneID" id="109409394"/>
<dbReference type="Gene3D" id="3.30.160.60">
    <property type="entry name" value="Classic Zinc Finger"/>
    <property type="match status" value="2"/>
</dbReference>
<evidence type="ECO:0000313" key="11">
    <source>
        <dbReference type="Proteomes" id="UP000069940"/>
    </source>
</evidence>
<comment type="similarity">
    <text evidence="6">Belongs to the snail C2H2-type zinc-finger protein family.</text>
</comment>
<evidence type="ECO:0000256" key="7">
    <source>
        <dbReference type="PROSITE-ProRule" id="PRU00042"/>
    </source>
</evidence>
<feature type="domain" description="C2H2-type" evidence="9">
    <location>
        <begin position="328"/>
        <end position="355"/>
    </location>
</feature>
<keyword evidence="5" id="KW-0539">Nucleus</keyword>